<comment type="caution">
    <text evidence="2">The sequence shown here is derived from an EMBL/GenBank/DDBJ whole genome shotgun (WGS) entry which is preliminary data.</text>
</comment>
<protein>
    <submittedName>
        <fullName evidence="2">Uncharacterized protein</fullName>
    </submittedName>
</protein>
<reference evidence="2 3" key="1">
    <citation type="submission" date="2017-10" db="EMBL/GenBank/DDBJ databases">
        <title>Draft genome of two endophytic bacteria isolated from 'guarana' Paullinia cupana (Mart.) Ducke.</title>
        <authorList>
            <person name="Siqueira K.A."/>
            <person name="Liotti R.G."/>
            <person name="Mendes T.A."/>
            <person name="Soares M.A."/>
        </authorList>
    </citation>
    <scope>NUCLEOTIDE SEQUENCE [LARGE SCALE GENOMIC DNA]</scope>
    <source>
        <strain evidence="2 3">342</strain>
    </source>
</reference>
<dbReference type="EMBL" id="PDET01000022">
    <property type="protein sequence ID" value="PRD13119.1"/>
    <property type="molecule type" value="Genomic_DNA"/>
</dbReference>
<name>A0A2S9I5Q4_9GAMM</name>
<feature type="transmembrane region" description="Helical" evidence="1">
    <location>
        <begin position="6"/>
        <end position="29"/>
    </location>
</feature>
<keyword evidence="1" id="KW-0472">Membrane</keyword>
<evidence type="ECO:0000256" key="1">
    <source>
        <dbReference type="SAM" id="Phobius"/>
    </source>
</evidence>
<accession>A0A2S9I5Q4</accession>
<evidence type="ECO:0000313" key="3">
    <source>
        <dbReference type="Proteomes" id="UP000239181"/>
    </source>
</evidence>
<feature type="transmembrane region" description="Helical" evidence="1">
    <location>
        <begin position="41"/>
        <end position="63"/>
    </location>
</feature>
<evidence type="ECO:0000313" key="2">
    <source>
        <dbReference type="EMBL" id="PRD13119.1"/>
    </source>
</evidence>
<keyword evidence="3" id="KW-1185">Reference proteome</keyword>
<sequence>MDLAIYAVKSAFLIFVTMLAVAAGINLFDKHRLPWSQIMGIVVRVFTAIMLASVIAVAVYYLLFVVF</sequence>
<proteinExistence type="predicted"/>
<keyword evidence="1" id="KW-1133">Transmembrane helix</keyword>
<organism evidence="2 3">
    <name type="scientific">Pantoea coffeiphila</name>
    <dbReference type="NCBI Taxonomy" id="1465635"/>
    <lineage>
        <taxon>Bacteria</taxon>
        <taxon>Pseudomonadati</taxon>
        <taxon>Pseudomonadota</taxon>
        <taxon>Gammaproteobacteria</taxon>
        <taxon>Enterobacterales</taxon>
        <taxon>Erwiniaceae</taxon>
        <taxon>Pantoea</taxon>
    </lineage>
</organism>
<dbReference type="AlphaFoldDB" id="A0A2S9I5Q4"/>
<keyword evidence="1" id="KW-0812">Transmembrane</keyword>
<dbReference type="Proteomes" id="UP000239181">
    <property type="component" value="Unassembled WGS sequence"/>
</dbReference>
<gene>
    <name evidence="2" type="ORF">CQW29_22870</name>
</gene>
<dbReference type="RefSeq" id="WP_105595050.1">
    <property type="nucleotide sequence ID" value="NZ_PDET01000022.1"/>
</dbReference>